<feature type="signal peptide" evidence="1">
    <location>
        <begin position="1"/>
        <end position="25"/>
    </location>
</feature>
<evidence type="ECO:0000256" key="1">
    <source>
        <dbReference type="SAM" id="SignalP"/>
    </source>
</evidence>
<protein>
    <recommendedName>
        <fullName evidence="3">Secreted protein</fullName>
    </recommendedName>
</protein>
<proteinExistence type="predicted"/>
<organism evidence="2">
    <name type="scientific">Gasterosteus aculeatus</name>
    <name type="common">Three-spined stickleback</name>
    <dbReference type="NCBI Taxonomy" id="69293"/>
    <lineage>
        <taxon>Eukaryota</taxon>
        <taxon>Metazoa</taxon>
        <taxon>Chordata</taxon>
        <taxon>Craniata</taxon>
        <taxon>Vertebrata</taxon>
        <taxon>Euteleostomi</taxon>
        <taxon>Actinopterygii</taxon>
        <taxon>Neopterygii</taxon>
        <taxon>Teleostei</taxon>
        <taxon>Neoteleostei</taxon>
        <taxon>Acanthomorphata</taxon>
        <taxon>Eupercaria</taxon>
        <taxon>Perciformes</taxon>
        <taxon>Cottioidei</taxon>
        <taxon>Gasterosteales</taxon>
        <taxon>Gasterosteidae</taxon>
        <taxon>Gasterosteus</taxon>
    </lineage>
</organism>
<dbReference type="AlphaFoldDB" id="G3NZT7"/>
<sequence>IDSLANDCRAVVFICLTLFLHNVSTFSAPSDGSFSGDKTSVKFTTCALSFVHLLEGSRVSLRSGRRTHAEDVPDAPPPPRSALHEMCGFNKILRAEIHSHKCMRMIRPLYFSIRFLRCGV</sequence>
<keyword evidence="1" id="KW-0732">Signal</keyword>
<dbReference type="STRING" id="69293.ENSGACP00000010860"/>
<reference evidence="2" key="2">
    <citation type="submission" date="2024-04" db="UniProtKB">
        <authorList>
            <consortium name="Ensembl"/>
        </authorList>
    </citation>
    <scope>IDENTIFICATION</scope>
</reference>
<feature type="chain" id="PRO_5003449118" description="Secreted protein" evidence="1">
    <location>
        <begin position="26"/>
        <end position="120"/>
    </location>
</feature>
<evidence type="ECO:0000313" key="2">
    <source>
        <dbReference type="Ensembl" id="ENSGACP00000010860.1"/>
    </source>
</evidence>
<reference evidence="2" key="1">
    <citation type="submission" date="2006-01" db="EMBL/GenBank/DDBJ databases">
        <authorList>
            <person name="Lindblad-Toh K."/>
            <person name="Mauceli E."/>
            <person name="Grabherr M."/>
            <person name="Chang J.L."/>
            <person name="Lander E.S."/>
        </authorList>
    </citation>
    <scope>NUCLEOTIDE SEQUENCE [LARGE SCALE GENOMIC DNA]</scope>
</reference>
<dbReference type="InParanoid" id="G3NZT7"/>
<evidence type="ECO:0008006" key="3">
    <source>
        <dbReference type="Google" id="ProtNLM"/>
    </source>
</evidence>
<name>G3NZT7_GASAC</name>
<dbReference type="Bgee" id="ENSGACG00000008213">
    <property type="expression patterns" value="Expressed in diencephalon and 2 other cell types or tissues"/>
</dbReference>
<dbReference type="Ensembl" id="ENSGACT00000010883.1">
    <property type="protein sequence ID" value="ENSGACP00000010860.1"/>
    <property type="gene ID" value="ENSGACG00000008213.1"/>
</dbReference>
<accession>G3NZT7</accession>